<dbReference type="Gene3D" id="3.40.1190.20">
    <property type="match status" value="1"/>
</dbReference>
<dbReference type="EMBL" id="JAKLMC020000030">
    <property type="protein sequence ID" value="KAK5950000.1"/>
    <property type="molecule type" value="Genomic_DNA"/>
</dbReference>
<proteinExistence type="predicted"/>
<evidence type="ECO:0000313" key="2">
    <source>
        <dbReference type="Proteomes" id="UP001316803"/>
    </source>
</evidence>
<dbReference type="PANTHER" id="PTHR47098:SF2">
    <property type="entry name" value="PROTEIN MAK32"/>
    <property type="match status" value="1"/>
</dbReference>
<sequence length="396" mass="44485">MSTIKSVSFVTFGMFIIDEIEWQTANPPSPKHNLIGGAGTYAVLGARLAASPCQLLSQSISWIVDIGSDFPPEVKENIDRWNTTCVFRTDTSRLTTRAWNGYGENELRSFKYLTPKVRLEVSSLNQSQLLSKSFHMVCSPQRCLDITTKLEEARRSLKQYQRPHVVWEPIPDLCSPEELLRFQSAAVHCSIVSPNHEEIKMFFAPDFVENASQSDLVSKLMPWNFFETEIDDTASLPVAIVREGANGSTAYLCDAERVSQFHVPAYHTQDMASSVVDPTGGGNTYLGALAIAMTDALYNQASYEKMCIFLAVPSPKSELPQFMQAKRLQNVAIAMIYAVIAASFAIEQNGTPQLKQEKVFTEIVEYWNGDKFNDRLERYLEREGAMIRDQLAPRIP</sequence>
<organism evidence="1 2">
    <name type="scientific">Knufia fluminis</name>
    <dbReference type="NCBI Taxonomy" id="191047"/>
    <lineage>
        <taxon>Eukaryota</taxon>
        <taxon>Fungi</taxon>
        <taxon>Dikarya</taxon>
        <taxon>Ascomycota</taxon>
        <taxon>Pezizomycotina</taxon>
        <taxon>Eurotiomycetes</taxon>
        <taxon>Chaetothyriomycetidae</taxon>
        <taxon>Chaetothyriales</taxon>
        <taxon>Trichomeriaceae</taxon>
        <taxon>Knufia</taxon>
    </lineage>
</organism>
<gene>
    <name evidence="1" type="ORF">OHC33_008961</name>
</gene>
<dbReference type="PANTHER" id="PTHR47098">
    <property type="entry name" value="PROTEIN MAK32"/>
    <property type="match status" value="1"/>
</dbReference>
<comment type="caution">
    <text evidence="1">The sequence shown here is derived from an EMBL/GenBank/DDBJ whole genome shotgun (WGS) entry which is preliminary data.</text>
</comment>
<protein>
    <recommendedName>
        <fullName evidence="3">Carbohydrate kinase PfkB domain-containing protein</fullName>
    </recommendedName>
</protein>
<evidence type="ECO:0008006" key="3">
    <source>
        <dbReference type="Google" id="ProtNLM"/>
    </source>
</evidence>
<dbReference type="AlphaFoldDB" id="A0AAN8I4I9"/>
<evidence type="ECO:0000313" key="1">
    <source>
        <dbReference type="EMBL" id="KAK5950000.1"/>
    </source>
</evidence>
<name>A0AAN8I4I9_9EURO</name>
<dbReference type="Proteomes" id="UP001316803">
    <property type="component" value="Unassembled WGS sequence"/>
</dbReference>
<keyword evidence="2" id="KW-1185">Reference proteome</keyword>
<dbReference type="InterPro" id="IPR029056">
    <property type="entry name" value="Ribokinase-like"/>
</dbReference>
<dbReference type="SUPFAM" id="SSF53613">
    <property type="entry name" value="Ribokinase-like"/>
    <property type="match status" value="1"/>
</dbReference>
<reference evidence="1 2" key="1">
    <citation type="submission" date="2022-12" db="EMBL/GenBank/DDBJ databases">
        <title>Genomic features and morphological characterization of a novel Knufia sp. strain isolated from spacecraft assembly facility.</title>
        <authorList>
            <person name="Teixeira M."/>
            <person name="Chander A.M."/>
            <person name="Stajich J.E."/>
            <person name="Venkateswaran K."/>
        </authorList>
    </citation>
    <scope>NUCLEOTIDE SEQUENCE [LARGE SCALE GENOMIC DNA]</scope>
    <source>
        <strain evidence="1 2">FJI-L2-BK-P2</strain>
    </source>
</reference>
<accession>A0AAN8I4I9</accession>